<organism evidence="2">
    <name type="scientific">Arundo donax</name>
    <name type="common">Giant reed</name>
    <name type="synonym">Donax arundinaceus</name>
    <dbReference type="NCBI Taxonomy" id="35708"/>
    <lineage>
        <taxon>Eukaryota</taxon>
        <taxon>Viridiplantae</taxon>
        <taxon>Streptophyta</taxon>
        <taxon>Embryophyta</taxon>
        <taxon>Tracheophyta</taxon>
        <taxon>Spermatophyta</taxon>
        <taxon>Magnoliopsida</taxon>
        <taxon>Liliopsida</taxon>
        <taxon>Poales</taxon>
        <taxon>Poaceae</taxon>
        <taxon>PACMAD clade</taxon>
        <taxon>Arundinoideae</taxon>
        <taxon>Arundineae</taxon>
        <taxon>Arundo</taxon>
    </lineage>
</organism>
<dbReference type="EMBL" id="GBRH01249741">
    <property type="protein sequence ID" value="JAD48154.1"/>
    <property type="molecule type" value="Transcribed_RNA"/>
</dbReference>
<keyword evidence="1" id="KW-0472">Membrane</keyword>
<keyword evidence="1" id="KW-1133">Transmembrane helix</keyword>
<dbReference type="AlphaFoldDB" id="A0A0A9A926"/>
<feature type="transmembrane region" description="Helical" evidence="1">
    <location>
        <begin position="31"/>
        <end position="51"/>
    </location>
</feature>
<sequence>MPICYVLVTARLCFMCTVVSCLYGKMSFSMFQINFFCIAIFSMMSIQVHSFS</sequence>
<name>A0A0A9A926_ARUDO</name>
<reference evidence="2" key="2">
    <citation type="journal article" date="2015" name="Data Brief">
        <title>Shoot transcriptome of the giant reed, Arundo donax.</title>
        <authorList>
            <person name="Barrero R.A."/>
            <person name="Guerrero F.D."/>
            <person name="Moolhuijzen P."/>
            <person name="Goolsby J.A."/>
            <person name="Tidwell J."/>
            <person name="Bellgard S.E."/>
            <person name="Bellgard M.I."/>
        </authorList>
    </citation>
    <scope>NUCLEOTIDE SEQUENCE</scope>
    <source>
        <tissue evidence="2">Shoot tissue taken approximately 20 cm above the soil surface</tissue>
    </source>
</reference>
<reference evidence="2" key="1">
    <citation type="submission" date="2014-09" db="EMBL/GenBank/DDBJ databases">
        <authorList>
            <person name="Magalhaes I.L.F."/>
            <person name="Oliveira U."/>
            <person name="Santos F.R."/>
            <person name="Vidigal T.H.D.A."/>
            <person name="Brescovit A.D."/>
            <person name="Santos A.J."/>
        </authorList>
    </citation>
    <scope>NUCLEOTIDE SEQUENCE</scope>
    <source>
        <tissue evidence="2">Shoot tissue taken approximately 20 cm above the soil surface</tissue>
    </source>
</reference>
<evidence type="ECO:0000313" key="2">
    <source>
        <dbReference type="EMBL" id="JAD48154.1"/>
    </source>
</evidence>
<accession>A0A0A9A926</accession>
<proteinExistence type="predicted"/>
<keyword evidence="1" id="KW-0812">Transmembrane</keyword>
<protein>
    <submittedName>
        <fullName evidence="2">Uncharacterized protein</fullName>
    </submittedName>
</protein>
<evidence type="ECO:0000256" key="1">
    <source>
        <dbReference type="SAM" id="Phobius"/>
    </source>
</evidence>